<sequence>MMMQTCQAVYVKDGDLTFPLESVKKLKELLLEVNKGSLDETGEHSPLIYENEVHINPLDKNELAESSREKRAAETKVDFIKVCAHPELPKEFFLICKKAEAPAVIERLMFAIRDADVCEVCASAACAGC</sequence>
<evidence type="ECO:0000256" key="6">
    <source>
        <dbReference type="ARBA" id="ARBA00037765"/>
    </source>
</evidence>
<dbReference type="EMBL" id="JANPWB010000010">
    <property type="protein sequence ID" value="KAJ1142582.1"/>
    <property type="molecule type" value="Genomic_DNA"/>
</dbReference>
<keyword evidence="3" id="KW-0964">Secreted</keyword>
<comment type="caution">
    <text evidence="8">The sequence shown here is derived from an EMBL/GenBank/DDBJ whole genome shotgun (WGS) entry which is preliminary data.</text>
</comment>
<dbReference type="InterPro" id="IPR000879">
    <property type="entry name" value="Guanylin"/>
</dbReference>
<evidence type="ECO:0000313" key="9">
    <source>
        <dbReference type="Proteomes" id="UP001066276"/>
    </source>
</evidence>
<keyword evidence="5" id="KW-1015">Disulfide bond</keyword>
<dbReference type="Proteomes" id="UP001066276">
    <property type="component" value="Chromosome 6"/>
</dbReference>
<proteinExistence type="inferred from homology"/>
<dbReference type="InterPro" id="IPR036382">
    <property type="entry name" value="Guanylin_sf"/>
</dbReference>
<keyword evidence="4" id="KW-0732">Signal</keyword>
<dbReference type="GO" id="GO:0030250">
    <property type="term" value="F:guanylate cyclase activator activity"/>
    <property type="evidence" value="ECO:0007669"/>
    <property type="project" value="InterPro"/>
</dbReference>
<organism evidence="8 9">
    <name type="scientific">Pleurodeles waltl</name>
    <name type="common">Iberian ribbed newt</name>
    <dbReference type="NCBI Taxonomy" id="8319"/>
    <lineage>
        <taxon>Eukaryota</taxon>
        <taxon>Metazoa</taxon>
        <taxon>Chordata</taxon>
        <taxon>Craniata</taxon>
        <taxon>Vertebrata</taxon>
        <taxon>Euteleostomi</taxon>
        <taxon>Amphibia</taxon>
        <taxon>Batrachia</taxon>
        <taxon>Caudata</taxon>
        <taxon>Salamandroidea</taxon>
        <taxon>Salamandridae</taxon>
        <taxon>Pleurodelinae</taxon>
        <taxon>Pleurodeles</taxon>
    </lineage>
</organism>
<evidence type="ECO:0000256" key="1">
    <source>
        <dbReference type="ARBA" id="ARBA00004613"/>
    </source>
</evidence>
<evidence type="ECO:0000256" key="3">
    <source>
        <dbReference type="ARBA" id="ARBA00022525"/>
    </source>
</evidence>
<evidence type="ECO:0000256" key="2">
    <source>
        <dbReference type="ARBA" id="ARBA00009883"/>
    </source>
</evidence>
<reference evidence="8" key="1">
    <citation type="journal article" date="2022" name="bioRxiv">
        <title>Sequencing and chromosome-scale assembly of the giantPleurodeles waltlgenome.</title>
        <authorList>
            <person name="Brown T."/>
            <person name="Elewa A."/>
            <person name="Iarovenko S."/>
            <person name="Subramanian E."/>
            <person name="Araus A.J."/>
            <person name="Petzold A."/>
            <person name="Susuki M."/>
            <person name="Suzuki K.-i.T."/>
            <person name="Hayashi T."/>
            <person name="Toyoda A."/>
            <person name="Oliveira C."/>
            <person name="Osipova E."/>
            <person name="Leigh N.D."/>
            <person name="Simon A."/>
            <person name="Yun M.H."/>
        </authorList>
    </citation>
    <scope>NUCLEOTIDE SEQUENCE</scope>
    <source>
        <strain evidence="8">20211129_DDA</strain>
        <tissue evidence="8">Liver</tissue>
    </source>
</reference>
<accession>A0AAV7QT39</accession>
<evidence type="ECO:0000313" key="8">
    <source>
        <dbReference type="EMBL" id="KAJ1142582.1"/>
    </source>
</evidence>
<comment type="similarity">
    <text evidence="2">Belongs to the guanylin family.</text>
</comment>
<dbReference type="Pfam" id="PF02058">
    <property type="entry name" value="Guanylin"/>
    <property type="match status" value="1"/>
</dbReference>
<dbReference type="PANTHER" id="PTHR11318:SF4">
    <property type="entry name" value="GUANYLATE CYCLASE ACTIVATOR 2B"/>
    <property type="match status" value="1"/>
</dbReference>
<evidence type="ECO:0000256" key="4">
    <source>
        <dbReference type="ARBA" id="ARBA00022729"/>
    </source>
</evidence>
<evidence type="ECO:0000256" key="7">
    <source>
        <dbReference type="ARBA" id="ARBA00041176"/>
    </source>
</evidence>
<evidence type="ECO:0000256" key="5">
    <source>
        <dbReference type="ARBA" id="ARBA00023157"/>
    </source>
</evidence>
<dbReference type="Gene3D" id="3.90.1450.10">
    <property type="entry name" value="Guanylin"/>
    <property type="match status" value="1"/>
</dbReference>
<name>A0AAV7QT39_PLEWA</name>
<gene>
    <name evidence="8" type="ORF">NDU88_008896</name>
</gene>
<keyword evidence="9" id="KW-1185">Reference proteome</keyword>
<dbReference type="PANTHER" id="PTHR11318">
    <property type="entry name" value="GUANYLIN FAMILY MEMBER"/>
    <property type="match status" value="1"/>
</dbReference>
<protein>
    <recommendedName>
        <fullName evidence="7">Guanylate cyclase activator 2B</fullName>
    </recommendedName>
</protein>
<comment type="subcellular location">
    <subcellularLocation>
        <location evidence="1">Secreted</location>
    </subcellularLocation>
</comment>
<dbReference type="GO" id="GO:0005576">
    <property type="term" value="C:extracellular region"/>
    <property type="evidence" value="ECO:0007669"/>
    <property type="project" value="UniProtKB-SubCell"/>
</dbReference>
<dbReference type="AlphaFoldDB" id="A0AAV7QT39"/>
<comment type="function">
    <text evidence="6">Endogenous activator of intestinal guanylate cyclase. It stimulates this enzyme through the same receptor binding region as the heat-stable enterotoxins. May be a potent physiological regulator of intestinal fluid and electrolyte transport. May be an autocrine/paracrine regulator of intestinal salt and water transport.</text>
</comment>
<dbReference type="SUPFAM" id="SSF89890">
    <property type="entry name" value="Proguanylin"/>
    <property type="match status" value="2"/>
</dbReference>